<keyword evidence="2" id="KW-1185">Reference proteome</keyword>
<evidence type="ECO:0000313" key="2">
    <source>
        <dbReference type="Proteomes" id="UP000184295"/>
    </source>
</evidence>
<proteinExistence type="predicted"/>
<reference evidence="2" key="1">
    <citation type="submission" date="2016-11" db="EMBL/GenBank/DDBJ databases">
        <authorList>
            <person name="Varghese N."/>
            <person name="Submissions S."/>
        </authorList>
    </citation>
    <scope>NUCLEOTIDE SEQUENCE [LARGE SCALE GENOMIC DNA]</scope>
    <source>
        <strain evidence="2">DSM 19514</strain>
    </source>
</reference>
<dbReference type="RefSeq" id="WP_072790461.1">
    <property type="nucleotide sequence ID" value="NZ_FQUL01000018.1"/>
</dbReference>
<gene>
    <name evidence="1" type="ORF">SAMN02745225_01402</name>
</gene>
<sequence length="133" mass="14001">MPTIPIVGHRFTLLYKELFGEECIGGVTLGQGGRGDHLGVGIDSDMALVLALVVLSSFVDIARLRINGGDDPILDETVGVNLLIDEINVSTSDHPKKTNSTKLLGSTRGDGALLLSSRKHPSSLVCSISTFAS</sequence>
<name>A0A1M4VQ96_9ACTN</name>
<dbReference type="EMBL" id="FQUL01000018">
    <property type="protein sequence ID" value="SHE71281.1"/>
    <property type="molecule type" value="Genomic_DNA"/>
</dbReference>
<dbReference type="Proteomes" id="UP000184295">
    <property type="component" value="Unassembled WGS sequence"/>
</dbReference>
<evidence type="ECO:0000313" key="1">
    <source>
        <dbReference type="EMBL" id="SHE71281.1"/>
    </source>
</evidence>
<dbReference type="AlphaFoldDB" id="A0A1M4VQ96"/>
<accession>A0A1M4VQ96</accession>
<organism evidence="1 2">
    <name type="scientific">Ferrithrix thermotolerans DSM 19514</name>
    <dbReference type="NCBI Taxonomy" id="1121881"/>
    <lineage>
        <taxon>Bacteria</taxon>
        <taxon>Bacillati</taxon>
        <taxon>Actinomycetota</taxon>
        <taxon>Acidimicrobiia</taxon>
        <taxon>Acidimicrobiales</taxon>
        <taxon>Acidimicrobiaceae</taxon>
        <taxon>Ferrithrix</taxon>
    </lineage>
</organism>
<protein>
    <submittedName>
        <fullName evidence="1">Uncharacterized protein</fullName>
    </submittedName>
</protein>